<accession>A0A2T7NDE1</accession>
<evidence type="ECO:0000313" key="3">
    <source>
        <dbReference type="Proteomes" id="UP000245119"/>
    </source>
</evidence>
<dbReference type="Proteomes" id="UP000245119">
    <property type="component" value="Linkage Group LG14"/>
</dbReference>
<proteinExistence type="predicted"/>
<dbReference type="AlphaFoldDB" id="A0A2T7NDE1"/>
<organism evidence="2 3">
    <name type="scientific">Pomacea canaliculata</name>
    <name type="common">Golden apple snail</name>
    <dbReference type="NCBI Taxonomy" id="400727"/>
    <lineage>
        <taxon>Eukaryota</taxon>
        <taxon>Metazoa</taxon>
        <taxon>Spiralia</taxon>
        <taxon>Lophotrochozoa</taxon>
        <taxon>Mollusca</taxon>
        <taxon>Gastropoda</taxon>
        <taxon>Caenogastropoda</taxon>
        <taxon>Architaenioglossa</taxon>
        <taxon>Ampullarioidea</taxon>
        <taxon>Ampullariidae</taxon>
        <taxon>Pomacea</taxon>
    </lineage>
</organism>
<sequence>MFEYTNVEVDCVELSCLVGDVNAVDDATVGPGVVENEELPCTGGEGNDVDVVEGCSKVDDVVDDIGVVIYVELTSPVGGRDCVVVGVNDVTPVELSFFVVDGDVVDGVEDSVVVDAPYVELSSSSGVDGDVADAGVGIEVATCVELPCHGIDGDVVDVVKDSVVVDAKDDPFAGLSSSSGVDGDDPVDDPGDDMEVSTCVELPKADDAVDIVDVNSVELTSPVGRTDVVGVKECVVVGVNDVIPVELSFFVVDGDVDGPGDGPVVIAVELTCPVKDSVVVDVKDDPSVELYSSGVDGDVDDPGDGIEVATCVELPCHGIDGDVVDVVDVVKNSVVDVKGDPCDGLSSSSGVDGDDDDPEDDMEVATCVELPCHGIDGDVVDVVDVVKDTVVVDAKDAPCVEFSFSGVDGDVDDPGDGIEVVTYVELPTVDDAVDIIDVVISVELTSPVGRTDAVGVKDCLVVGVNDVTSVELSFFVVDDADDSVVDVKDDPSVELSSSGVDGDVDDSEDDMEVATCVELSCHGIDGDVVDVVDVVKDSVVDVKDDPCVGLSSSSGVDGDDPVDDPGDDMEVSTCVELPTVDDAVDIIDVVISVELTSLVGRTDAVGGKDCVVVGGNDVTPVKLSFFVVDGDVDDPVVIAVDVTCPVKDSVVADVKDAPCVEFSSSGVDGDVNSDDDPEEDMEVSTCVELPTVDDGVDIIDVVVAVELTFPVKVSVVADVKDDPCAALSSSSGVDGDVDDPGDGIEVATVTVEDAVDIIDVVISVEVTCPVKDSVVVDMNDDPCVELPLSGEDGDVDSAVDGTFVATDVKLSCPDDEGNVVDDVRDCPGDDMCDVEFVV</sequence>
<comment type="caution">
    <text evidence="2">The sequence shown here is derived from an EMBL/GenBank/DDBJ whole genome shotgun (WGS) entry which is preliminary data.</text>
</comment>
<evidence type="ECO:0000313" key="2">
    <source>
        <dbReference type="EMBL" id="PVD19187.1"/>
    </source>
</evidence>
<protein>
    <submittedName>
        <fullName evidence="2">Uncharacterized protein</fullName>
    </submittedName>
</protein>
<feature type="region of interest" description="Disordered" evidence="1">
    <location>
        <begin position="340"/>
        <end position="359"/>
    </location>
</feature>
<dbReference type="EMBL" id="PZQS01000014">
    <property type="protein sequence ID" value="PVD19187.1"/>
    <property type="molecule type" value="Genomic_DNA"/>
</dbReference>
<name>A0A2T7NDE1_POMCA</name>
<reference evidence="2 3" key="1">
    <citation type="submission" date="2018-04" db="EMBL/GenBank/DDBJ databases">
        <title>The genome of golden apple snail Pomacea canaliculata provides insight into stress tolerance and invasive adaptation.</title>
        <authorList>
            <person name="Liu C."/>
            <person name="Liu B."/>
            <person name="Ren Y."/>
            <person name="Zhang Y."/>
            <person name="Wang H."/>
            <person name="Li S."/>
            <person name="Jiang F."/>
            <person name="Yin L."/>
            <person name="Zhang G."/>
            <person name="Qian W."/>
            <person name="Fan W."/>
        </authorList>
    </citation>
    <scope>NUCLEOTIDE SEQUENCE [LARGE SCALE GENOMIC DNA]</scope>
    <source>
        <strain evidence="2">SZHN2017</strain>
        <tissue evidence="2">Muscle</tissue>
    </source>
</reference>
<gene>
    <name evidence="2" type="ORF">C0Q70_21752</name>
</gene>
<keyword evidence="3" id="KW-1185">Reference proteome</keyword>
<evidence type="ECO:0000256" key="1">
    <source>
        <dbReference type="SAM" id="MobiDB-lite"/>
    </source>
</evidence>